<dbReference type="RefSeq" id="WP_268187704.1">
    <property type="nucleotide sequence ID" value="NZ_CP113361.1"/>
</dbReference>
<comment type="catalytic activity">
    <reaction evidence="5">
        <text>an R-cob(III)alamin(out) + ATP + H2O = an R-cob(III)alamin(in) + ADP + phosphate + H(+)</text>
        <dbReference type="Rhea" id="RHEA:17873"/>
        <dbReference type="ChEBI" id="CHEBI:15377"/>
        <dbReference type="ChEBI" id="CHEBI:15378"/>
        <dbReference type="ChEBI" id="CHEBI:30616"/>
        <dbReference type="ChEBI" id="CHEBI:43474"/>
        <dbReference type="ChEBI" id="CHEBI:140785"/>
        <dbReference type="ChEBI" id="CHEBI:456216"/>
        <dbReference type="EC" id="7.6.2.8"/>
    </reaction>
</comment>
<proteinExistence type="predicted"/>
<evidence type="ECO:0000256" key="9">
    <source>
        <dbReference type="ARBA" id="ARBA00077139"/>
    </source>
</evidence>
<sequence>MIDVNDLRAGYGGEDIIREISFGAEKGEFIGIIGPNGSGKTTLLKTISRVLNTSGGVVTLEGRAISDFGQKELARIMSVVPQETAMNFSYTVVDIVMMGRFPYKERFTKEDANDYRIVREAMEVTNVAHLADRAVTDISGGERQRVIIARALAQQPKVILLDEATAHLDINHQVEILSIIRDLGESVTKIGVFHDLNLAAEFCDRIILMAGGRVRAIGTPAEVLTMERLRDEYGITAMVQTNPVTGRPLIMPLSEGVPSELQGVRIHIISGGGTGAGLMHTLVAAGCHLSAGVLSPMDSDYAAAVRLGIPCITVPAFAPITTAVSDALGSYLDEADVILLTAMPVGVGNLPNIHAVSGSRRSRLVIYEPPGEAFADCTQEGDLSFLSAIRDAGCPVVSSRHALYKAIKALVKS</sequence>
<feature type="domain" description="ABC transporter" evidence="10">
    <location>
        <begin position="2"/>
        <end position="236"/>
    </location>
</feature>
<dbReference type="Pfam" id="PF00005">
    <property type="entry name" value="ABC_tran"/>
    <property type="match status" value="1"/>
</dbReference>
<dbReference type="GO" id="GO:0016887">
    <property type="term" value="F:ATP hydrolysis activity"/>
    <property type="evidence" value="ECO:0007669"/>
    <property type="project" value="InterPro"/>
</dbReference>
<evidence type="ECO:0000259" key="10">
    <source>
        <dbReference type="PROSITE" id="PS50893"/>
    </source>
</evidence>
<dbReference type="GeneID" id="76834636"/>
<keyword evidence="1" id="KW-0813">Transport</keyword>
<evidence type="ECO:0000256" key="3">
    <source>
        <dbReference type="ARBA" id="ARBA00022840"/>
    </source>
</evidence>
<dbReference type="CDD" id="cd03214">
    <property type="entry name" value="ABC_Iron-Siderophores_B12_Hemin"/>
    <property type="match status" value="1"/>
</dbReference>
<evidence type="ECO:0000256" key="4">
    <source>
        <dbReference type="ARBA" id="ARBA00022967"/>
    </source>
</evidence>
<dbReference type="InterPro" id="IPR017871">
    <property type="entry name" value="ABC_transporter-like_CS"/>
</dbReference>
<dbReference type="InterPro" id="IPR027417">
    <property type="entry name" value="P-loop_NTPase"/>
</dbReference>
<evidence type="ECO:0000256" key="7">
    <source>
        <dbReference type="ARBA" id="ARBA00066387"/>
    </source>
</evidence>
<evidence type="ECO:0000256" key="8">
    <source>
        <dbReference type="ARBA" id="ARBA00073649"/>
    </source>
</evidence>
<protein>
    <recommendedName>
        <fullName evidence="8">Cobalamin import ATP-binding protein BtuD</fullName>
        <ecNumber evidence="7">7.6.2.8</ecNumber>
    </recommendedName>
    <alternativeName>
        <fullName evidence="9">Vitamin B12-transporting ATPase</fullName>
    </alternativeName>
</protein>
<dbReference type="EMBL" id="CP113361">
    <property type="protein sequence ID" value="WAI02423.1"/>
    <property type="molecule type" value="Genomic_DNA"/>
</dbReference>
<dbReference type="InterPro" id="IPR003439">
    <property type="entry name" value="ABC_transporter-like_ATP-bd"/>
</dbReference>
<dbReference type="EC" id="7.6.2.8" evidence="7"/>
<dbReference type="Gene3D" id="3.40.50.300">
    <property type="entry name" value="P-loop containing nucleotide triphosphate hydrolases"/>
    <property type="match status" value="1"/>
</dbReference>
<dbReference type="Proteomes" id="UP001163096">
    <property type="component" value="Chromosome"/>
</dbReference>
<dbReference type="KEGG" id="mou:OU421_06000"/>
<keyword evidence="2" id="KW-0547">Nucleotide-binding</keyword>
<keyword evidence="3 11" id="KW-0067">ATP-binding</keyword>
<dbReference type="SUPFAM" id="SSF52540">
    <property type="entry name" value="P-loop containing nucleoside triphosphate hydrolases"/>
    <property type="match status" value="1"/>
</dbReference>
<dbReference type="AlphaFoldDB" id="A0A9X9T8G3"/>
<dbReference type="PROSITE" id="PS00211">
    <property type="entry name" value="ABC_TRANSPORTER_1"/>
    <property type="match status" value="1"/>
</dbReference>
<organism evidence="11 12">
    <name type="scientific">Methanogenium organophilum</name>
    <dbReference type="NCBI Taxonomy" id="2199"/>
    <lineage>
        <taxon>Archaea</taxon>
        <taxon>Methanobacteriati</taxon>
        <taxon>Methanobacteriota</taxon>
        <taxon>Stenosarchaea group</taxon>
        <taxon>Methanomicrobia</taxon>
        <taxon>Methanomicrobiales</taxon>
        <taxon>Methanomicrobiaceae</taxon>
        <taxon>Methanogenium</taxon>
    </lineage>
</organism>
<dbReference type="PANTHER" id="PTHR42794">
    <property type="entry name" value="HEMIN IMPORT ATP-BINDING PROTEIN HMUV"/>
    <property type="match status" value="1"/>
</dbReference>
<evidence type="ECO:0000256" key="5">
    <source>
        <dbReference type="ARBA" id="ARBA00050590"/>
    </source>
</evidence>
<gene>
    <name evidence="11" type="ORF">OU421_06000</name>
</gene>
<evidence type="ECO:0000313" key="12">
    <source>
        <dbReference type="Proteomes" id="UP001163096"/>
    </source>
</evidence>
<evidence type="ECO:0000256" key="6">
    <source>
        <dbReference type="ARBA" id="ARBA00058960"/>
    </source>
</evidence>
<dbReference type="SMART" id="SM00382">
    <property type="entry name" value="AAA"/>
    <property type="match status" value="1"/>
</dbReference>
<comment type="function">
    <text evidence="6">Required for corrinoid utilization. Probably part of the ABC transporter complex BtuCDF involved in cobalamin (vitamin B12) import. Probably responsible for energy coupling to the transport system.</text>
</comment>
<keyword evidence="4" id="KW-1278">Translocase</keyword>
<evidence type="ECO:0000256" key="1">
    <source>
        <dbReference type="ARBA" id="ARBA00022448"/>
    </source>
</evidence>
<evidence type="ECO:0000313" key="11">
    <source>
        <dbReference type="EMBL" id="WAI02423.1"/>
    </source>
</evidence>
<name>A0A9X9T8G3_METOG</name>
<keyword evidence="12" id="KW-1185">Reference proteome</keyword>
<reference evidence="11" key="1">
    <citation type="submission" date="2022-11" db="EMBL/GenBank/DDBJ databases">
        <title>Complete genome sequence of Methanogenium organophilum DSM 3596.</title>
        <authorList>
            <person name="Chen S.-C."/>
            <person name="Lai S.-J."/>
            <person name="You Y.-T."/>
        </authorList>
    </citation>
    <scope>NUCLEOTIDE SEQUENCE</scope>
    <source>
        <strain evidence="11">DSM 3596</strain>
    </source>
</reference>
<evidence type="ECO:0000256" key="2">
    <source>
        <dbReference type="ARBA" id="ARBA00022741"/>
    </source>
</evidence>
<dbReference type="PANTHER" id="PTHR42794:SF1">
    <property type="entry name" value="HEMIN IMPORT ATP-BINDING PROTEIN HMUV"/>
    <property type="match status" value="1"/>
</dbReference>
<dbReference type="GO" id="GO:0005524">
    <property type="term" value="F:ATP binding"/>
    <property type="evidence" value="ECO:0007669"/>
    <property type="project" value="UniProtKB-KW"/>
</dbReference>
<dbReference type="FunFam" id="3.40.50.300:FF:000134">
    <property type="entry name" value="Iron-enterobactin ABC transporter ATP-binding protein"/>
    <property type="match status" value="1"/>
</dbReference>
<accession>A0A9X9T8G3</accession>
<dbReference type="PROSITE" id="PS50893">
    <property type="entry name" value="ABC_TRANSPORTER_2"/>
    <property type="match status" value="1"/>
</dbReference>
<dbReference type="InterPro" id="IPR003593">
    <property type="entry name" value="AAA+_ATPase"/>
</dbReference>
<dbReference type="GO" id="GO:0015420">
    <property type="term" value="F:ABC-type vitamin B12 transporter activity"/>
    <property type="evidence" value="ECO:0007669"/>
    <property type="project" value="UniProtKB-EC"/>
</dbReference>